<evidence type="ECO:0000259" key="8">
    <source>
        <dbReference type="PROSITE" id="PS50928"/>
    </source>
</evidence>
<dbReference type="CDD" id="cd06261">
    <property type="entry name" value="TM_PBP2"/>
    <property type="match status" value="1"/>
</dbReference>
<comment type="similarity">
    <text evidence="7">Belongs to the binding-protein-dependent transport system permease family.</text>
</comment>
<dbReference type="AlphaFoldDB" id="A0A1H0WRK8"/>
<evidence type="ECO:0000256" key="1">
    <source>
        <dbReference type="ARBA" id="ARBA00004651"/>
    </source>
</evidence>
<reference evidence="10" key="1">
    <citation type="submission" date="2016-10" db="EMBL/GenBank/DDBJ databases">
        <authorList>
            <person name="Varghese N."/>
            <person name="Submissions S."/>
        </authorList>
    </citation>
    <scope>NUCLEOTIDE SEQUENCE [LARGE SCALE GENOMIC DNA]</scope>
    <source>
        <strain evidence="10">IBRC-M10078</strain>
    </source>
</reference>
<keyword evidence="2 7" id="KW-0813">Transport</keyword>
<dbReference type="Pfam" id="PF00528">
    <property type="entry name" value="BPD_transp_1"/>
    <property type="match status" value="1"/>
</dbReference>
<feature type="transmembrane region" description="Helical" evidence="7">
    <location>
        <begin position="89"/>
        <end position="108"/>
    </location>
</feature>
<dbReference type="STRING" id="930152.SAMN05216565_11422"/>
<dbReference type="PANTHER" id="PTHR43744:SF9">
    <property type="entry name" value="POLYGALACTURONAN_RHAMNOGALACTURONAN TRANSPORT SYSTEM PERMEASE PROTEIN YTCP"/>
    <property type="match status" value="1"/>
</dbReference>
<feature type="transmembrane region" description="Helical" evidence="7">
    <location>
        <begin position="152"/>
        <end position="172"/>
    </location>
</feature>
<protein>
    <submittedName>
        <fullName evidence="9">Carbohydrate ABC transporter membrane protein 2, CUT1 family</fullName>
    </submittedName>
</protein>
<gene>
    <name evidence="9" type="ORF">SAMN05216565_11422</name>
</gene>
<keyword evidence="3" id="KW-1003">Cell membrane</keyword>
<feature type="domain" description="ABC transmembrane type-1" evidence="8">
    <location>
        <begin position="85"/>
        <end position="294"/>
    </location>
</feature>
<dbReference type="Gene3D" id="1.10.3720.10">
    <property type="entry name" value="MetI-like"/>
    <property type="match status" value="1"/>
</dbReference>
<comment type="subcellular location">
    <subcellularLocation>
        <location evidence="1 7">Cell membrane</location>
        <topology evidence="1 7">Multi-pass membrane protein</topology>
    </subcellularLocation>
</comment>
<dbReference type="EMBL" id="FNJU01000014">
    <property type="protein sequence ID" value="SDP93269.1"/>
    <property type="molecule type" value="Genomic_DNA"/>
</dbReference>
<evidence type="ECO:0000256" key="4">
    <source>
        <dbReference type="ARBA" id="ARBA00022692"/>
    </source>
</evidence>
<feature type="transmembrane region" description="Helical" evidence="7">
    <location>
        <begin position="120"/>
        <end position="140"/>
    </location>
</feature>
<dbReference type="InterPro" id="IPR000515">
    <property type="entry name" value="MetI-like"/>
</dbReference>
<dbReference type="RefSeq" id="WP_090858509.1">
    <property type="nucleotide sequence ID" value="NZ_FNJU01000014.1"/>
</dbReference>
<dbReference type="GO" id="GO:0055085">
    <property type="term" value="P:transmembrane transport"/>
    <property type="evidence" value="ECO:0007669"/>
    <property type="project" value="InterPro"/>
</dbReference>
<dbReference type="InterPro" id="IPR035906">
    <property type="entry name" value="MetI-like_sf"/>
</dbReference>
<keyword evidence="5 7" id="KW-1133">Transmembrane helix</keyword>
<evidence type="ECO:0000256" key="3">
    <source>
        <dbReference type="ARBA" id="ARBA00022475"/>
    </source>
</evidence>
<dbReference type="SUPFAM" id="SSF161098">
    <property type="entry name" value="MetI-like"/>
    <property type="match status" value="1"/>
</dbReference>
<dbReference type="OrthoDB" id="9810086at2"/>
<evidence type="ECO:0000256" key="2">
    <source>
        <dbReference type="ARBA" id="ARBA00022448"/>
    </source>
</evidence>
<accession>A0A1H0WRK8</accession>
<evidence type="ECO:0000313" key="10">
    <source>
        <dbReference type="Proteomes" id="UP000199159"/>
    </source>
</evidence>
<feature type="transmembrane region" description="Helical" evidence="7">
    <location>
        <begin position="21"/>
        <end position="49"/>
    </location>
</feature>
<keyword evidence="4 7" id="KW-0812">Transmembrane</keyword>
<name>A0A1H0WRK8_9BACI</name>
<proteinExistence type="inferred from homology"/>
<keyword evidence="10" id="KW-1185">Reference proteome</keyword>
<organism evidence="9 10">
    <name type="scientific">Litchfieldia salsa</name>
    <dbReference type="NCBI Taxonomy" id="930152"/>
    <lineage>
        <taxon>Bacteria</taxon>
        <taxon>Bacillati</taxon>
        <taxon>Bacillota</taxon>
        <taxon>Bacilli</taxon>
        <taxon>Bacillales</taxon>
        <taxon>Bacillaceae</taxon>
        <taxon>Litchfieldia</taxon>
    </lineage>
</organism>
<evidence type="ECO:0000256" key="6">
    <source>
        <dbReference type="ARBA" id="ARBA00023136"/>
    </source>
</evidence>
<dbReference type="GO" id="GO:0005886">
    <property type="term" value="C:plasma membrane"/>
    <property type="evidence" value="ECO:0007669"/>
    <property type="project" value="UniProtKB-SubCell"/>
</dbReference>
<evidence type="ECO:0000256" key="7">
    <source>
        <dbReference type="RuleBase" id="RU363032"/>
    </source>
</evidence>
<dbReference type="PROSITE" id="PS50928">
    <property type="entry name" value="ABC_TM1"/>
    <property type="match status" value="1"/>
</dbReference>
<evidence type="ECO:0000313" key="9">
    <source>
        <dbReference type="EMBL" id="SDP93269.1"/>
    </source>
</evidence>
<keyword evidence="6 7" id="KW-0472">Membrane</keyword>
<dbReference type="Proteomes" id="UP000199159">
    <property type="component" value="Unassembled WGS sequence"/>
</dbReference>
<dbReference type="PANTHER" id="PTHR43744">
    <property type="entry name" value="ABC TRANSPORTER PERMEASE PROTEIN MG189-RELATED-RELATED"/>
    <property type="match status" value="1"/>
</dbReference>
<evidence type="ECO:0000256" key="5">
    <source>
        <dbReference type="ARBA" id="ARBA00022989"/>
    </source>
</evidence>
<feature type="transmembrane region" description="Helical" evidence="7">
    <location>
        <begin position="270"/>
        <end position="290"/>
    </location>
</feature>
<sequence length="305" mass="34733">MSSFVINRTKLWSRKSREDKIFDILNLLLLTTVMLLVLYPLYFVVIASISNPDKVFNGEVWLWPQDITFEGYQRIFQDDRIWIGYKNTIVYSFVGTLVNVTLTLMAAYALSRKDLIGRNFFMIFFVFTMFFSGGLIPTYLVVKDLGMVNSMWALIIPKAVAVWNLIVARTFFQATIPTELLESAQMDGCSNTKFFLKVVLPLSKPIIAVMVLFYAVGHWNAFFDALIYLNDEGKYPLQLILRSILIQNEASANMVGDVESFAAQQRISELIKYGVIIVAAIPLLILYPFIQKYFVKGAMIGSIKG</sequence>